<accession>A0A133VEA6</accession>
<name>A0A133VEA6_9EURY</name>
<dbReference type="AlphaFoldDB" id="A0A133VEA6"/>
<sequence>MVEEVRTVKLNLLNLTERKSKLLSELLNVCKSAGDHLFKTAVYLEVFNKPESRFALQEVEYDHIKERFALHSQIIVGLCKDVFTAYRNGGLNFFKYTIPYNVPRSSKLAETENGNPVISVATLDGRIGLPISQDGAWERFNEFLEDGYEFTSFRLKKEQDDWHILVPLRRESEVKGEFDSVLGVDVGSRTLASVTVLSKERVEEQLYFGRDVWEKQRDISIRRSELQSHADRGSSKARRKLRDLKNYESNFVKTRCYQVAHKIVKLAKQYNSVVAIEDLTGLKNARGHRKSDRRTKRMPYCTFRVALESVCKREGVPLIAVDPYHTSQSCPNCGSLGKRKQKGVIFECECGYRANADRVASLNIALRASETIHNSKRIFAQSPKGNVPVNGHDWRDWGSEIMSSHGYSPPERKPTTSIVGS</sequence>
<dbReference type="Pfam" id="PF07282">
    <property type="entry name" value="Cas12f1-like_TNB"/>
    <property type="match status" value="1"/>
</dbReference>
<dbReference type="NCBIfam" id="TIGR01766">
    <property type="entry name" value="IS200/IS605 family accessory protein TnpB-like domain"/>
    <property type="match status" value="1"/>
</dbReference>
<protein>
    <recommendedName>
        <fullName evidence="3">Cas12f1-like TNB domain-containing protein</fullName>
    </recommendedName>
</protein>
<dbReference type="NCBIfam" id="NF040570">
    <property type="entry name" value="guided_TnpB"/>
    <property type="match status" value="1"/>
</dbReference>
<evidence type="ECO:0000313" key="4">
    <source>
        <dbReference type="EMBL" id="KXB04780.1"/>
    </source>
</evidence>
<keyword evidence="1" id="KW-0238">DNA-binding</keyword>
<evidence type="ECO:0000259" key="3">
    <source>
        <dbReference type="Pfam" id="PF07282"/>
    </source>
</evidence>
<proteinExistence type="predicted"/>
<dbReference type="Proteomes" id="UP000070076">
    <property type="component" value="Unassembled WGS sequence"/>
</dbReference>
<dbReference type="InterPro" id="IPR010095">
    <property type="entry name" value="Cas12f1-like_TNB"/>
</dbReference>
<dbReference type="GO" id="GO:0003677">
    <property type="term" value="F:DNA binding"/>
    <property type="evidence" value="ECO:0007669"/>
    <property type="project" value="UniProtKB-KW"/>
</dbReference>
<reference evidence="4 5" key="1">
    <citation type="journal article" date="2016" name="Sci. Rep.">
        <title>Metabolic traits of an uncultured archaeal lineage -MSBL1- from brine pools of the Red Sea.</title>
        <authorList>
            <person name="Mwirichia R."/>
            <person name="Alam I."/>
            <person name="Rashid M."/>
            <person name="Vinu M."/>
            <person name="Ba-Alawi W."/>
            <person name="Anthony Kamau A."/>
            <person name="Kamanda Ngugi D."/>
            <person name="Goker M."/>
            <person name="Klenk H.P."/>
            <person name="Bajic V."/>
            <person name="Stingl U."/>
        </authorList>
    </citation>
    <scope>NUCLEOTIDE SEQUENCE [LARGE SCALE GENOMIC DNA]</scope>
    <source>
        <strain evidence="4">SCGC-AAA261O19</strain>
    </source>
</reference>
<dbReference type="EMBL" id="LHYB01000012">
    <property type="protein sequence ID" value="KXB04780.1"/>
    <property type="molecule type" value="Genomic_DNA"/>
</dbReference>
<feature type="region of interest" description="Disordered" evidence="2">
    <location>
        <begin position="401"/>
        <end position="421"/>
    </location>
</feature>
<evidence type="ECO:0000256" key="1">
    <source>
        <dbReference type="ARBA" id="ARBA00023125"/>
    </source>
</evidence>
<feature type="domain" description="Cas12f1-like TNB" evidence="3">
    <location>
        <begin position="302"/>
        <end position="364"/>
    </location>
</feature>
<keyword evidence="5" id="KW-1185">Reference proteome</keyword>
<comment type="caution">
    <text evidence="4">The sequence shown here is derived from an EMBL/GenBank/DDBJ whole genome shotgun (WGS) entry which is preliminary data.</text>
</comment>
<organism evidence="4 5">
    <name type="scientific">candidate division MSBL1 archaeon SCGC-AAA261O19</name>
    <dbReference type="NCBI Taxonomy" id="1698277"/>
    <lineage>
        <taxon>Archaea</taxon>
        <taxon>Methanobacteriati</taxon>
        <taxon>Methanobacteriota</taxon>
        <taxon>candidate division MSBL1</taxon>
    </lineage>
</organism>
<evidence type="ECO:0000256" key="2">
    <source>
        <dbReference type="SAM" id="MobiDB-lite"/>
    </source>
</evidence>
<gene>
    <name evidence="4" type="ORF">AKJ48_01430</name>
</gene>
<evidence type="ECO:0000313" key="5">
    <source>
        <dbReference type="Proteomes" id="UP000070076"/>
    </source>
</evidence>